<dbReference type="Pfam" id="PF13279">
    <property type="entry name" value="4HBT_2"/>
    <property type="match status" value="1"/>
</dbReference>
<dbReference type="AlphaFoldDB" id="A0A934VNK2"/>
<evidence type="ECO:0000313" key="2">
    <source>
        <dbReference type="Proteomes" id="UP000604083"/>
    </source>
</evidence>
<dbReference type="Proteomes" id="UP000604083">
    <property type="component" value="Unassembled WGS sequence"/>
</dbReference>
<proteinExistence type="predicted"/>
<dbReference type="EMBL" id="JAENIO010000051">
    <property type="protein sequence ID" value="MBK1835397.1"/>
    <property type="molecule type" value="Genomic_DNA"/>
</dbReference>
<dbReference type="RefSeq" id="WP_200392832.1">
    <property type="nucleotide sequence ID" value="NZ_JAENIO010000051.1"/>
</dbReference>
<reference evidence="1" key="1">
    <citation type="submission" date="2021-01" db="EMBL/GenBank/DDBJ databases">
        <title>Modified the classification status of verrucomicrobia.</title>
        <authorList>
            <person name="Feng X."/>
        </authorList>
    </citation>
    <scope>NUCLEOTIDE SEQUENCE</scope>
    <source>
        <strain evidence="1">KCTC 12986</strain>
    </source>
</reference>
<comment type="caution">
    <text evidence="1">The sequence shown here is derived from an EMBL/GenBank/DDBJ whole genome shotgun (WGS) entry which is preliminary data.</text>
</comment>
<dbReference type="CDD" id="cd00586">
    <property type="entry name" value="4HBT"/>
    <property type="match status" value="1"/>
</dbReference>
<gene>
    <name evidence="1" type="ORF">JIN78_15110</name>
</gene>
<name>A0A934VNK2_9BACT</name>
<dbReference type="InterPro" id="IPR029069">
    <property type="entry name" value="HotDog_dom_sf"/>
</dbReference>
<accession>A0A934VNK2</accession>
<organism evidence="1 2">
    <name type="scientific">Roseibacillus ishigakijimensis</name>
    <dbReference type="NCBI Taxonomy" id="454146"/>
    <lineage>
        <taxon>Bacteria</taxon>
        <taxon>Pseudomonadati</taxon>
        <taxon>Verrucomicrobiota</taxon>
        <taxon>Verrucomicrobiia</taxon>
        <taxon>Verrucomicrobiales</taxon>
        <taxon>Verrucomicrobiaceae</taxon>
        <taxon>Roseibacillus</taxon>
    </lineage>
</organism>
<keyword evidence="2" id="KW-1185">Reference proteome</keyword>
<dbReference type="Gene3D" id="3.10.129.10">
    <property type="entry name" value="Hotdog Thioesterase"/>
    <property type="match status" value="1"/>
</dbReference>
<evidence type="ECO:0000313" key="1">
    <source>
        <dbReference type="EMBL" id="MBK1835397.1"/>
    </source>
</evidence>
<sequence>MTRTYSRRVAFAETDASGRVHFTALLRWVEEAEHQWLGEQGVPVLSQEGGWPRVRIECDYRKPFVFGEEALVELQPPELGQRSLRWSFRILSAEQEVAASGQMVTVWTGAEMPSEVRSRLAGRTPS</sequence>
<protein>
    <submittedName>
        <fullName evidence="1">Acyl-CoA thioesterase</fullName>
    </submittedName>
</protein>
<dbReference type="SUPFAM" id="SSF54637">
    <property type="entry name" value="Thioesterase/thiol ester dehydrase-isomerase"/>
    <property type="match status" value="1"/>
</dbReference>